<feature type="non-terminal residue" evidence="4">
    <location>
        <position position="1"/>
    </location>
</feature>
<dbReference type="GO" id="GO:1990380">
    <property type="term" value="F:K48-linked deubiquitinase activity"/>
    <property type="evidence" value="ECO:0007669"/>
    <property type="project" value="UniProtKB-UniRule"/>
</dbReference>
<evidence type="ECO:0000256" key="2">
    <source>
        <dbReference type="RuleBase" id="RU367088"/>
    </source>
</evidence>
<keyword evidence="2" id="KW-0833">Ubl conjugation pathway</keyword>
<keyword evidence="2" id="KW-0378">Hydrolase</keyword>
<evidence type="ECO:0000313" key="5">
    <source>
        <dbReference type="Proteomes" id="UP000728032"/>
    </source>
</evidence>
<dbReference type="InterPro" id="IPR025257">
    <property type="entry name" value="MINDY-3/4_CD"/>
</dbReference>
<comment type="similarity">
    <text evidence="1 2">Belongs to the MINDY deubiquitinase family. FAM188 subfamily.</text>
</comment>
<proteinExistence type="inferred from homology"/>
<reference evidence="4" key="1">
    <citation type="submission" date="2020-11" db="EMBL/GenBank/DDBJ databases">
        <authorList>
            <person name="Tran Van P."/>
        </authorList>
    </citation>
    <scope>NUCLEOTIDE SEQUENCE</scope>
</reference>
<dbReference type="Pfam" id="PF13898">
    <property type="entry name" value="MINDY-3_4_CD"/>
    <property type="match status" value="1"/>
</dbReference>
<dbReference type="Proteomes" id="UP000728032">
    <property type="component" value="Unassembled WGS sequence"/>
</dbReference>
<dbReference type="EC" id="3.4.19.12" evidence="2"/>
<dbReference type="PANTHER" id="PTHR12473">
    <property type="entry name" value="UBIQUITIN CARBOXYL-TERMINAL HYDROLASE MINDY-4-RELATED"/>
    <property type="match status" value="1"/>
</dbReference>
<name>A0A7R9LUL8_9ACAR</name>
<comment type="function">
    <text evidence="2">Hydrolase that can remove 'Lys-48'-linked conjugated ubiquitin from proteins.</text>
</comment>
<keyword evidence="2" id="KW-0788">Thiol protease</keyword>
<dbReference type="GO" id="GO:0006508">
    <property type="term" value="P:proteolysis"/>
    <property type="evidence" value="ECO:0007669"/>
    <property type="project" value="UniProtKB-KW"/>
</dbReference>
<organism evidence="4">
    <name type="scientific">Oppiella nova</name>
    <dbReference type="NCBI Taxonomy" id="334625"/>
    <lineage>
        <taxon>Eukaryota</taxon>
        <taxon>Metazoa</taxon>
        <taxon>Ecdysozoa</taxon>
        <taxon>Arthropoda</taxon>
        <taxon>Chelicerata</taxon>
        <taxon>Arachnida</taxon>
        <taxon>Acari</taxon>
        <taxon>Acariformes</taxon>
        <taxon>Sarcoptiformes</taxon>
        <taxon>Oribatida</taxon>
        <taxon>Brachypylina</taxon>
        <taxon>Oppioidea</taxon>
        <taxon>Oppiidae</taxon>
        <taxon>Oppiella</taxon>
    </lineage>
</organism>
<dbReference type="GO" id="GO:0004843">
    <property type="term" value="F:cysteine-type deubiquitinase activity"/>
    <property type="evidence" value="ECO:0007669"/>
    <property type="project" value="UniProtKB-UniRule"/>
</dbReference>
<dbReference type="AlphaFoldDB" id="A0A7R9LUL8"/>
<keyword evidence="5" id="KW-1185">Reference proteome</keyword>
<dbReference type="OrthoDB" id="10263628at2759"/>
<dbReference type="PANTHER" id="PTHR12473:SF8">
    <property type="entry name" value="UBIQUITIN CARBOXYL-TERMINAL HYDROLASE MINDY-4-RELATED"/>
    <property type="match status" value="1"/>
</dbReference>
<evidence type="ECO:0000259" key="3">
    <source>
        <dbReference type="SMART" id="SM01174"/>
    </source>
</evidence>
<evidence type="ECO:0000313" key="4">
    <source>
        <dbReference type="EMBL" id="CAD7648185.1"/>
    </source>
</evidence>
<dbReference type="EMBL" id="CAJPVJ010003049">
    <property type="protein sequence ID" value="CAG2167117.1"/>
    <property type="molecule type" value="Genomic_DNA"/>
</dbReference>
<accession>A0A7R9LUL8</accession>
<evidence type="ECO:0000256" key="1">
    <source>
        <dbReference type="ARBA" id="ARBA00011074"/>
    </source>
</evidence>
<gene>
    <name evidence="4" type="ORF">ONB1V03_LOCUS6629</name>
</gene>
<dbReference type="EMBL" id="OC917874">
    <property type="protein sequence ID" value="CAD7648185.1"/>
    <property type="molecule type" value="Genomic_DNA"/>
</dbReference>
<comment type="catalytic activity">
    <reaction evidence="2">
        <text>Thiol-dependent hydrolysis of ester, thioester, amide, peptide and isopeptide bonds formed by the C-terminal Gly of ubiquitin (a 76-residue protein attached to proteins as an intracellular targeting signal).</text>
        <dbReference type="EC" id="3.4.19.12"/>
    </reaction>
</comment>
<feature type="domain" description="Deubiquitinating enzyme MINDY-3/4 conserved" evidence="3">
    <location>
        <begin position="1"/>
        <end position="261"/>
    </location>
</feature>
<dbReference type="GO" id="GO:0071108">
    <property type="term" value="P:protein K48-linked deubiquitination"/>
    <property type="evidence" value="ECO:0007669"/>
    <property type="project" value="InterPro"/>
</dbReference>
<sequence length="265" mass="30311">IQAHLLVRLFFCETDADVRQCLAKAMADILWRAGDRKRAFVAHESRETSSRALPMDGICERLVVATLDDYDALWRHIAALLDHNARALGVLSFLFSALLTRDARQDMDDVSSRLIGRHNYCTQEMVNLLLTGRAVSNVFDNTRRLSPELLLRGIARQSRVGFLSLFEHFGCLEVGRNYKSPEFPVFVVQSESHFSVLFAKQRLEDCEDFALFHFDGLADQPSETELRVRTAQEEDTAAENVAPLEAVVRTKWRKARIDWRSERVL</sequence>
<dbReference type="SMART" id="SM01174">
    <property type="entry name" value="DUF4205"/>
    <property type="match status" value="1"/>
</dbReference>
<dbReference type="InterPro" id="IPR039785">
    <property type="entry name" value="MINY3/4"/>
</dbReference>
<keyword evidence="2" id="KW-0645">Protease</keyword>
<protein>
    <recommendedName>
        <fullName evidence="2">Ubiquitin carboxyl-terminal hydrolase MINDY</fullName>
        <ecNumber evidence="2">3.4.19.12</ecNumber>
    </recommendedName>
</protein>